<evidence type="ECO:0000313" key="2">
    <source>
        <dbReference type="Proteomes" id="UP000003242"/>
    </source>
</evidence>
<accession>D3LUZ1</accession>
<sequence>MNLPLLKGKLREHDKTYADLANVIGKSVTTVNAKINGKIAFNCAEAFQISQWLKLTNEEKTKIFLN</sequence>
<dbReference type="AlphaFoldDB" id="D3LUZ1"/>
<dbReference type="SUPFAM" id="SSF47413">
    <property type="entry name" value="lambda repressor-like DNA-binding domains"/>
    <property type="match status" value="1"/>
</dbReference>
<evidence type="ECO:0000313" key="1">
    <source>
        <dbReference type="EMBL" id="EFD93919.1"/>
    </source>
</evidence>
<organism evidence="1 2">
    <name type="scientific">Megasphaera lornae</name>
    <dbReference type="NCBI Taxonomy" id="1000568"/>
    <lineage>
        <taxon>Bacteria</taxon>
        <taxon>Bacillati</taxon>
        <taxon>Bacillota</taxon>
        <taxon>Negativicutes</taxon>
        <taxon>Veillonellales</taxon>
        <taxon>Veillonellaceae</taxon>
        <taxon>Megasphaera</taxon>
    </lineage>
</organism>
<reference evidence="2" key="1">
    <citation type="submission" date="2009-12" db="EMBL/GenBank/DDBJ databases">
        <title>Sequence of Clostridiales genomosp. BVAB3 str. UPII9-5.</title>
        <authorList>
            <person name="Madupu R."/>
            <person name="Durkin A.S."/>
            <person name="Torralba M."/>
            <person name="Methe B."/>
            <person name="Sutton G.G."/>
            <person name="Strausberg R.L."/>
            <person name="Nelson K.E."/>
        </authorList>
    </citation>
    <scope>NUCLEOTIDE SEQUENCE [LARGE SCALE GENOMIC DNA]</scope>
    <source>
        <strain evidence="2">28L</strain>
    </source>
</reference>
<protein>
    <recommendedName>
        <fullName evidence="3">HTH cro/C1-type domain-containing protein</fullName>
    </recommendedName>
</protein>
<evidence type="ECO:0008006" key="3">
    <source>
        <dbReference type="Google" id="ProtNLM"/>
    </source>
</evidence>
<dbReference type="InterPro" id="IPR010982">
    <property type="entry name" value="Lambda_DNA-bd_dom_sf"/>
</dbReference>
<dbReference type="RefSeq" id="WP_009369853.1">
    <property type="nucleotide sequence ID" value="NZ_ADGP01000020.1"/>
</dbReference>
<comment type="caution">
    <text evidence="1">The sequence shown here is derived from an EMBL/GenBank/DDBJ whole genome shotgun (WGS) entry which is preliminary data.</text>
</comment>
<proteinExistence type="predicted"/>
<dbReference type="EMBL" id="ADGP01000020">
    <property type="protein sequence ID" value="EFD93919.1"/>
    <property type="molecule type" value="Genomic_DNA"/>
</dbReference>
<dbReference type="GO" id="GO:0003677">
    <property type="term" value="F:DNA binding"/>
    <property type="evidence" value="ECO:0007669"/>
    <property type="project" value="InterPro"/>
</dbReference>
<gene>
    <name evidence="1" type="ORF">HMPREF0889_0316</name>
</gene>
<name>D3LUZ1_9FIRM</name>
<dbReference type="eggNOG" id="ENOG502ZXS0">
    <property type="taxonomic scope" value="Bacteria"/>
</dbReference>
<dbReference type="Proteomes" id="UP000003242">
    <property type="component" value="Unassembled WGS sequence"/>
</dbReference>